<sequence>MKLFFNNNNVFGSPELAIENPITTPPEPSQFSPPPLTPYPSQISQAVGPKSVRFDISRDDPRTIPELKALSDENLWSNHSNFHEC</sequence>
<dbReference type="Proteomes" id="UP000887579">
    <property type="component" value="Unplaced"/>
</dbReference>
<reference evidence="2" key="1">
    <citation type="submission" date="2022-11" db="UniProtKB">
        <authorList>
            <consortium name="WormBaseParasite"/>
        </authorList>
    </citation>
    <scope>IDENTIFICATION</scope>
</reference>
<proteinExistence type="predicted"/>
<accession>A0AC34FKZ1</accession>
<evidence type="ECO:0000313" key="1">
    <source>
        <dbReference type="Proteomes" id="UP000887579"/>
    </source>
</evidence>
<evidence type="ECO:0000313" key="2">
    <source>
        <dbReference type="WBParaSite" id="ES5_v2.g18041.t1"/>
    </source>
</evidence>
<protein>
    <submittedName>
        <fullName evidence="2">Uncharacterized protein</fullName>
    </submittedName>
</protein>
<organism evidence="1 2">
    <name type="scientific">Panagrolaimus sp. ES5</name>
    <dbReference type="NCBI Taxonomy" id="591445"/>
    <lineage>
        <taxon>Eukaryota</taxon>
        <taxon>Metazoa</taxon>
        <taxon>Ecdysozoa</taxon>
        <taxon>Nematoda</taxon>
        <taxon>Chromadorea</taxon>
        <taxon>Rhabditida</taxon>
        <taxon>Tylenchina</taxon>
        <taxon>Panagrolaimomorpha</taxon>
        <taxon>Panagrolaimoidea</taxon>
        <taxon>Panagrolaimidae</taxon>
        <taxon>Panagrolaimus</taxon>
    </lineage>
</organism>
<dbReference type="WBParaSite" id="ES5_v2.g18041.t1">
    <property type="protein sequence ID" value="ES5_v2.g18041.t1"/>
    <property type="gene ID" value="ES5_v2.g18041"/>
</dbReference>
<name>A0AC34FKZ1_9BILA</name>